<sequence length="185" mass="20553">MLSAYMIQPAGVMRRHIDCIPDTGGVYAFLLDDPDALTPALDRARLKLDSLRLGRRAILYLGASGGSLRRRVKAHLSNDTGRSTFRMSLGAVLAEQLDLRVVPNPHVSYFWFEPDGELRLSAWIAANVSVAVRASAEAMVEEKSLIADEKPLLNITGRRRQPSAETLMVMRREMRGLPLDPKTLN</sequence>
<organism evidence="2 3">
    <name type="scientific">Brevundimonas albigilva</name>
    <dbReference type="NCBI Taxonomy" id="1312364"/>
    <lineage>
        <taxon>Bacteria</taxon>
        <taxon>Pseudomonadati</taxon>
        <taxon>Pseudomonadota</taxon>
        <taxon>Alphaproteobacteria</taxon>
        <taxon>Caulobacterales</taxon>
        <taxon>Caulobacteraceae</taxon>
        <taxon>Brevundimonas</taxon>
    </lineage>
</organism>
<feature type="domain" description="GIY-YIG catalytic" evidence="1">
    <location>
        <begin position="25"/>
        <end position="172"/>
    </location>
</feature>
<proteinExistence type="predicted"/>
<evidence type="ECO:0000313" key="3">
    <source>
        <dbReference type="Proteomes" id="UP001055429"/>
    </source>
</evidence>
<keyword evidence="3" id="KW-1185">Reference proteome</keyword>
<dbReference type="Pfam" id="PF20815">
    <property type="entry name" value="GIY_YIG_2"/>
    <property type="match status" value="1"/>
</dbReference>
<name>A0ABY4SN31_9CAUL</name>
<dbReference type="Proteomes" id="UP001055429">
    <property type="component" value="Chromosome"/>
</dbReference>
<gene>
    <name evidence="2" type="ORF">M8231_14490</name>
</gene>
<dbReference type="InterPro" id="IPR049311">
    <property type="entry name" value="GIY_YIG_cat"/>
</dbReference>
<evidence type="ECO:0000259" key="1">
    <source>
        <dbReference type="Pfam" id="PF20815"/>
    </source>
</evidence>
<evidence type="ECO:0000313" key="2">
    <source>
        <dbReference type="EMBL" id="URI14992.1"/>
    </source>
</evidence>
<dbReference type="EMBL" id="CP097649">
    <property type="protein sequence ID" value="URI14992.1"/>
    <property type="molecule type" value="Genomic_DNA"/>
</dbReference>
<protein>
    <recommendedName>
        <fullName evidence="1">GIY-YIG catalytic domain-containing protein</fullName>
    </recommendedName>
</protein>
<dbReference type="RefSeq" id="WP_250201779.1">
    <property type="nucleotide sequence ID" value="NZ_CP097649.1"/>
</dbReference>
<reference evidence="2" key="1">
    <citation type="submission" date="2022-05" db="EMBL/GenBank/DDBJ databases">
        <title>Brevundimonas albigilva TT17 genome sequence.</title>
        <authorList>
            <person name="Lee K."/>
            <person name="Son H."/>
        </authorList>
    </citation>
    <scope>NUCLEOTIDE SEQUENCE</scope>
    <source>
        <strain evidence="2">TT17</strain>
    </source>
</reference>
<accession>A0ABY4SN31</accession>